<dbReference type="Proteomes" id="UP001180503">
    <property type="component" value="Unassembled WGS sequence"/>
</dbReference>
<organism evidence="1 2">
    <name type="scientific">Streptomyces edwardsiae</name>
    <dbReference type="NCBI Taxonomy" id="3075527"/>
    <lineage>
        <taxon>Bacteria</taxon>
        <taxon>Bacillati</taxon>
        <taxon>Actinomycetota</taxon>
        <taxon>Actinomycetes</taxon>
        <taxon>Kitasatosporales</taxon>
        <taxon>Streptomycetaceae</taxon>
        <taxon>Streptomyces</taxon>
    </lineage>
</organism>
<comment type="caution">
    <text evidence="1">The sequence shown here is derived from an EMBL/GenBank/DDBJ whole genome shotgun (WGS) entry which is preliminary data.</text>
</comment>
<accession>A0ABU2QUW1</accession>
<protein>
    <submittedName>
        <fullName evidence="1">Uncharacterized protein</fullName>
    </submittedName>
</protein>
<sequence length="60" mass="6455">QAHPELKSRPTRPHPLFAAFIGAALDYKAEERLPGMDLPEHFAEEAEDGASPVDEAASLG</sequence>
<dbReference type="EMBL" id="JAVRFB010000126">
    <property type="protein sequence ID" value="MDT0406875.1"/>
    <property type="molecule type" value="Genomic_DNA"/>
</dbReference>
<name>A0ABU2QUW1_9ACTN</name>
<evidence type="ECO:0000313" key="1">
    <source>
        <dbReference type="EMBL" id="MDT0406875.1"/>
    </source>
</evidence>
<reference evidence="2" key="1">
    <citation type="submission" date="2023-07" db="EMBL/GenBank/DDBJ databases">
        <title>30 novel species of actinomycetes from the DSMZ collection.</title>
        <authorList>
            <person name="Nouioui I."/>
        </authorList>
    </citation>
    <scope>NUCLEOTIDE SEQUENCE [LARGE SCALE GENOMIC DNA]</scope>
    <source>
        <strain evidence="2">DSM 41635</strain>
    </source>
</reference>
<dbReference type="RefSeq" id="WP_311711608.1">
    <property type="nucleotide sequence ID" value="NZ_JAVRFB010000126.1"/>
</dbReference>
<feature type="non-terminal residue" evidence="1">
    <location>
        <position position="1"/>
    </location>
</feature>
<dbReference type="SUPFAM" id="SSF52317">
    <property type="entry name" value="Class I glutamine amidotransferase-like"/>
    <property type="match status" value="1"/>
</dbReference>
<evidence type="ECO:0000313" key="2">
    <source>
        <dbReference type="Proteomes" id="UP001180503"/>
    </source>
</evidence>
<dbReference type="Gene3D" id="3.40.50.880">
    <property type="match status" value="1"/>
</dbReference>
<gene>
    <name evidence="1" type="ORF">RM528_34110</name>
</gene>
<dbReference type="InterPro" id="IPR029062">
    <property type="entry name" value="Class_I_gatase-like"/>
</dbReference>
<proteinExistence type="predicted"/>